<evidence type="ECO:0000256" key="1">
    <source>
        <dbReference type="SAM" id="Phobius"/>
    </source>
</evidence>
<comment type="caution">
    <text evidence="2">The sequence shown here is derived from an EMBL/GenBank/DDBJ whole genome shotgun (WGS) entry which is preliminary data.</text>
</comment>
<reference evidence="3" key="1">
    <citation type="submission" date="2017-03" db="EMBL/GenBank/DDBJ databases">
        <title>Phytopthora megakarya and P. palmivora, two closely related causual agents of cacao black pod achieved similar genome size and gene model numbers by different mechanisms.</title>
        <authorList>
            <person name="Ali S."/>
            <person name="Shao J."/>
            <person name="Larry D.J."/>
            <person name="Kronmiller B."/>
            <person name="Shen D."/>
            <person name="Strem M.D."/>
            <person name="Melnick R.L."/>
            <person name="Guiltinan M.J."/>
            <person name="Tyler B.M."/>
            <person name="Meinhardt L.W."/>
            <person name="Bailey B.A."/>
        </authorList>
    </citation>
    <scope>NUCLEOTIDE SEQUENCE [LARGE SCALE GENOMIC DNA]</scope>
    <source>
        <strain evidence="3">zdho120</strain>
    </source>
</reference>
<protein>
    <submittedName>
        <fullName evidence="2">Uncharacterized protein</fullName>
    </submittedName>
</protein>
<dbReference type="OrthoDB" id="124945at2759"/>
<keyword evidence="3" id="KW-1185">Reference proteome</keyword>
<dbReference type="AlphaFoldDB" id="A0A225X555"/>
<proteinExistence type="predicted"/>
<keyword evidence="1" id="KW-1133">Transmembrane helix</keyword>
<dbReference type="Proteomes" id="UP000198211">
    <property type="component" value="Unassembled WGS sequence"/>
</dbReference>
<evidence type="ECO:0000313" key="3">
    <source>
        <dbReference type="Proteomes" id="UP000198211"/>
    </source>
</evidence>
<organism evidence="2 3">
    <name type="scientific">Phytophthora megakarya</name>
    <dbReference type="NCBI Taxonomy" id="4795"/>
    <lineage>
        <taxon>Eukaryota</taxon>
        <taxon>Sar</taxon>
        <taxon>Stramenopiles</taxon>
        <taxon>Oomycota</taxon>
        <taxon>Peronosporomycetes</taxon>
        <taxon>Peronosporales</taxon>
        <taxon>Peronosporaceae</taxon>
        <taxon>Phytophthora</taxon>
    </lineage>
</organism>
<dbReference type="EMBL" id="NBNE01000012">
    <property type="protein sequence ID" value="OWZ24457.1"/>
    <property type="molecule type" value="Genomic_DNA"/>
</dbReference>
<sequence length="132" mass="14506">MSYFRKKPNTVDALKENRAVAKILSDNPALAKSLQNKPELSKSFQEVQKNPALMNRIKSFEKNSVATSRLKNVLGENPRGLTEKSVTKLGAVVNKSPRKYDDEEGVLFACGLMMLLILGGGITIAVLAPEKF</sequence>
<accession>A0A225X555</accession>
<name>A0A225X555_9STRA</name>
<keyword evidence="1" id="KW-0812">Transmembrane</keyword>
<gene>
    <name evidence="2" type="ORF">PHMEG_000463</name>
</gene>
<feature type="transmembrane region" description="Helical" evidence="1">
    <location>
        <begin position="105"/>
        <end position="128"/>
    </location>
</feature>
<keyword evidence="1" id="KW-0472">Membrane</keyword>
<evidence type="ECO:0000313" key="2">
    <source>
        <dbReference type="EMBL" id="OWZ24457.1"/>
    </source>
</evidence>